<dbReference type="EMBL" id="KF128381">
    <property type="protein sequence ID" value="AIA95745.1"/>
    <property type="molecule type" value="Genomic_DNA"/>
</dbReference>
<organism evidence="2">
    <name type="scientific">uncultured Arthrospira sp</name>
    <dbReference type="NCBI Taxonomy" id="309813"/>
    <lineage>
        <taxon>Bacteria</taxon>
        <taxon>Bacillati</taxon>
        <taxon>Cyanobacteriota</taxon>
        <taxon>Cyanophyceae</taxon>
        <taxon>Oscillatoriophycideae</taxon>
        <taxon>Oscillatoriales</taxon>
        <taxon>Microcoleaceae</taxon>
        <taxon>Arthrospira</taxon>
        <taxon>environmental samples</taxon>
    </lineage>
</organism>
<dbReference type="GO" id="GO:0005975">
    <property type="term" value="P:carbohydrate metabolic process"/>
    <property type="evidence" value="ECO:0007669"/>
    <property type="project" value="InterPro"/>
</dbReference>
<dbReference type="Gene3D" id="2.60.40.10">
    <property type="entry name" value="Immunoglobulins"/>
    <property type="match status" value="1"/>
</dbReference>
<feature type="non-terminal residue" evidence="2">
    <location>
        <position position="92"/>
    </location>
</feature>
<accession>A0A060CR48</accession>
<reference evidence="2" key="1">
    <citation type="journal article" date="2013" name="Environ. Microbiol.">
        <title>Seasonally variable intestinal metagenomes of the red palm weevil (Rhynchophorus ferrugineus).</title>
        <authorList>
            <person name="Jia S."/>
            <person name="Zhang X."/>
            <person name="Zhang G."/>
            <person name="Yin A."/>
            <person name="Zhang S."/>
            <person name="Li F."/>
            <person name="Wang L."/>
            <person name="Zhao D."/>
            <person name="Yun Q."/>
            <person name="Tala"/>
            <person name="Wang J."/>
            <person name="Sun G."/>
            <person name="Baabdullah M."/>
            <person name="Yu X."/>
            <person name="Hu S."/>
            <person name="Al-Mssallem I.S."/>
            <person name="Yu J."/>
        </authorList>
    </citation>
    <scope>NUCLEOTIDE SEQUENCE</scope>
</reference>
<evidence type="ECO:0000313" key="2">
    <source>
        <dbReference type="EMBL" id="AIA95745.1"/>
    </source>
</evidence>
<feature type="non-terminal residue" evidence="2">
    <location>
        <position position="1"/>
    </location>
</feature>
<dbReference type="SUPFAM" id="SSF81296">
    <property type="entry name" value="E set domains"/>
    <property type="match status" value="1"/>
</dbReference>
<dbReference type="InterPro" id="IPR004193">
    <property type="entry name" value="Glyco_hydro_13_N"/>
</dbReference>
<name>A0A060CR48_9CYAN</name>
<dbReference type="GO" id="GO:0004553">
    <property type="term" value="F:hydrolase activity, hydrolyzing O-glycosyl compounds"/>
    <property type="evidence" value="ECO:0007669"/>
    <property type="project" value="InterPro"/>
</dbReference>
<feature type="domain" description="Glycoside hydrolase family 13 N-terminal" evidence="1">
    <location>
        <begin position="1"/>
        <end position="43"/>
    </location>
</feature>
<dbReference type="InterPro" id="IPR013783">
    <property type="entry name" value="Ig-like_fold"/>
</dbReference>
<dbReference type="InterPro" id="IPR014756">
    <property type="entry name" value="Ig_E-set"/>
</dbReference>
<sequence>HVWHGYIDGMAPGQRYGFRAHGPYRPREGHRFNPNKLLIDPYAKRLTGGRARMTCFTAIARATPRPISASIRVTAPRACRAAWWWTPRSAGA</sequence>
<proteinExistence type="predicted"/>
<dbReference type="AlphaFoldDB" id="A0A060CR48"/>
<dbReference type="InterPro" id="IPR044505">
    <property type="entry name" value="GlgX_Isoamylase_N_E_set"/>
</dbReference>
<evidence type="ECO:0000259" key="1">
    <source>
        <dbReference type="Pfam" id="PF02922"/>
    </source>
</evidence>
<dbReference type="CDD" id="cd02856">
    <property type="entry name" value="E_set_GDE_Isoamylase_N"/>
    <property type="match status" value="1"/>
</dbReference>
<dbReference type="Pfam" id="PF02922">
    <property type="entry name" value="CBM_48"/>
    <property type="match status" value="1"/>
</dbReference>
<protein>
    <submittedName>
        <fullName evidence="2">CAZy families CBM48|GH13 protein</fullName>
    </submittedName>
</protein>